<name>A0A914D837_9BILA</name>
<keyword evidence="1" id="KW-1185">Reference proteome</keyword>
<proteinExistence type="predicted"/>
<evidence type="ECO:0000313" key="2">
    <source>
        <dbReference type="WBParaSite" id="ACRNAN_scaffold2011.g29357.t1"/>
    </source>
</evidence>
<organism evidence="1 2">
    <name type="scientific">Acrobeloides nanus</name>
    <dbReference type="NCBI Taxonomy" id="290746"/>
    <lineage>
        <taxon>Eukaryota</taxon>
        <taxon>Metazoa</taxon>
        <taxon>Ecdysozoa</taxon>
        <taxon>Nematoda</taxon>
        <taxon>Chromadorea</taxon>
        <taxon>Rhabditida</taxon>
        <taxon>Tylenchina</taxon>
        <taxon>Cephalobomorpha</taxon>
        <taxon>Cephaloboidea</taxon>
        <taxon>Cephalobidae</taxon>
        <taxon>Acrobeloides</taxon>
    </lineage>
</organism>
<protein>
    <submittedName>
        <fullName evidence="2">Uncharacterized protein</fullName>
    </submittedName>
</protein>
<sequence>MQYNLYNSRHTLTLGYGSLRERWKKVSEDRDIESWSDEEIIDYTKKLTAEKWLITTPLCEVSFTKGGYGYSFMVPTDFDPSRMVSSKDPFERLFEESHLISKPFMKHGTRWSLHDILCDIYDCDPENTLLSDGKGSNIPTLQLGLERRY</sequence>
<dbReference type="Proteomes" id="UP000887540">
    <property type="component" value="Unplaced"/>
</dbReference>
<dbReference type="AlphaFoldDB" id="A0A914D837"/>
<evidence type="ECO:0000313" key="1">
    <source>
        <dbReference type="Proteomes" id="UP000887540"/>
    </source>
</evidence>
<accession>A0A914D837</accession>
<reference evidence="2" key="1">
    <citation type="submission" date="2022-11" db="UniProtKB">
        <authorList>
            <consortium name="WormBaseParasite"/>
        </authorList>
    </citation>
    <scope>IDENTIFICATION</scope>
</reference>
<dbReference type="WBParaSite" id="ACRNAN_scaffold2011.g29357.t1">
    <property type="protein sequence ID" value="ACRNAN_scaffold2011.g29357.t1"/>
    <property type="gene ID" value="ACRNAN_scaffold2011.g29357"/>
</dbReference>